<dbReference type="GO" id="GO:0005344">
    <property type="term" value="F:oxygen carrier activity"/>
    <property type="evidence" value="ECO:0007669"/>
    <property type="project" value="UniProtKB-KW"/>
</dbReference>
<gene>
    <name evidence="5" type="ORF">DC53_02740</name>
    <name evidence="4" type="ORF">EU508_01020</name>
    <name evidence="3" type="ORF">EU509_12840</name>
</gene>
<evidence type="ECO:0000313" key="3">
    <source>
        <dbReference type="EMBL" id="KAA1154371.1"/>
    </source>
</evidence>
<keyword evidence="1" id="KW-0408">Iron</keyword>
<evidence type="ECO:0000313" key="6">
    <source>
        <dbReference type="Proteomes" id="UP000027154"/>
    </source>
</evidence>
<organism evidence="5 6">
    <name type="scientific">Pseudoalteromonas fuliginea</name>
    <dbReference type="NCBI Taxonomy" id="1872678"/>
    <lineage>
        <taxon>Bacteria</taxon>
        <taxon>Pseudomonadati</taxon>
        <taxon>Pseudomonadota</taxon>
        <taxon>Gammaproteobacteria</taxon>
        <taxon>Alteromonadales</taxon>
        <taxon>Pseudoalteromonadaceae</taxon>
        <taxon>Pseudoalteromonas</taxon>
    </lineage>
</organism>
<keyword evidence="7" id="KW-1185">Reference proteome</keyword>
<keyword evidence="1" id="KW-0561">Oxygen transport</keyword>
<dbReference type="InterPro" id="IPR044399">
    <property type="entry name" value="Mb-like_M"/>
</dbReference>
<evidence type="ECO:0000313" key="5">
    <source>
        <dbReference type="EMBL" id="KDC52860.1"/>
    </source>
</evidence>
<dbReference type="Pfam" id="PF00042">
    <property type="entry name" value="Globin"/>
    <property type="match status" value="1"/>
</dbReference>
<dbReference type="EMBL" id="JJNZ01000008">
    <property type="protein sequence ID" value="KDC52860.1"/>
    <property type="molecule type" value="Genomic_DNA"/>
</dbReference>
<evidence type="ECO:0000313" key="4">
    <source>
        <dbReference type="EMBL" id="KAA1164841.1"/>
    </source>
</evidence>
<dbReference type="Proteomes" id="UP000322915">
    <property type="component" value="Unassembled WGS sequence"/>
</dbReference>
<feature type="domain" description="Globin" evidence="2">
    <location>
        <begin position="45"/>
        <end position="122"/>
    </location>
</feature>
<dbReference type="InterPro" id="IPR012292">
    <property type="entry name" value="Globin/Proto"/>
</dbReference>
<dbReference type="Proteomes" id="UP000027154">
    <property type="component" value="Unassembled WGS sequence"/>
</dbReference>
<dbReference type="RefSeq" id="WP_007378506.1">
    <property type="nucleotide sequence ID" value="NZ_JBBMQV010000038.1"/>
</dbReference>
<proteinExistence type="inferred from homology"/>
<dbReference type="EMBL" id="SEUK01000033">
    <property type="protein sequence ID" value="KAA1164841.1"/>
    <property type="molecule type" value="Genomic_DNA"/>
</dbReference>
<comment type="caution">
    <text evidence="5">The sequence shown here is derived from an EMBL/GenBank/DDBJ whole genome shotgun (WGS) entry which is preliminary data.</text>
</comment>
<accession>A0A063KVI9</accession>
<dbReference type="SUPFAM" id="SSF46458">
    <property type="entry name" value="Globin-like"/>
    <property type="match status" value="1"/>
</dbReference>
<dbReference type="InterPro" id="IPR009050">
    <property type="entry name" value="Globin-like_sf"/>
</dbReference>
<dbReference type="GO" id="GO:0020037">
    <property type="term" value="F:heme binding"/>
    <property type="evidence" value="ECO:0007669"/>
    <property type="project" value="InterPro"/>
</dbReference>
<keyword evidence="1" id="KW-0479">Metal-binding</keyword>
<evidence type="ECO:0000259" key="2">
    <source>
        <dbReference type="Pfam" id="PF00042"/>
    </source>
</evidence>
<dbReference type="InterPro" id="IPR000971">
    <property type="entry name" value="Globin"/>
</dbReference>
<name>A0A063KVI9_9GAMM</name>
<evidence type="ECO:0000313" key="8">
    <source>
        <dbReference type="Proteomes" id="UP000324162"/>
    </source>
</evidence>
<dbReference type="AlphaFoldDB" id="A0A063KVI9"/>
<reference evidence="7 8" key="2">
    <citation type="submission" date="2019-01" db="EMBL/GenBank/DDBJ databases">
        <title>Genome sequences of marine Pseudoalteromonas species.</title>
        <authorList>
            <person name="Boraston A.B."/>
            <person name="Hehemann J.-H."/>
            <person name="Vickers C.J."/>
            <person name="Salama-Alber O."/>
            <person name="Abe K."/>
            <person name="Hettle A.J."/>
        </authorList>
    </citation>
    <scope>NUCLEOTIDE SEQUENCE [LARGE SCALE GENOMIC DNA]</scope>
    <source>
        <strain evidence="4 8">PS42</strain>
        <strain evidence="3 7">PS47</strain>
    </source>
</reference>
<keyword evidence="1" id="KW-0349">Heme</keyword>
<evidence type="ECO:0000313" key="7">
    <source>
        <dbReference type="Proteomes" id="UP000322915"/>
    </source>
</evidence>
<dbReference type="CDD" id="cd01040">
    <property type="entry name" value="Mb-like"/>
    <property type="match status" value="1"/>
</dbReference>
<dbReference type="Gene3D" id="1.10.490.10">
    <property type="entry name" value="Globins"/>
    <property type="match status" value="1"/>
</dbReference>
<dbReference type="GO" id="GO:0019825">
    <property type="term" value="F:oxygen binding"/>
    <property type="evidence" value="ECO:0007669"/>
    <property type="project" value="InterPro"/>
</dbReference>
<protein>
    <submittedName>
        <fullName evidence="3 5">Globin</fullName>
    </submittedName>
</protein>
<dbReference type="Proteomes" id="UP000324162">
    <property type="component" value="Unassembled WGS sequence"/>
</dbReference>
<reference evidence="5 6" key="1">
    <citation type="submission" date="2014-04" db="EMBL/GenBank/DDBJ databases">
        <title>Pseudoalteromonas galatheae sp. nov., isolated from a deep-sea polychaete near Canal Concepcion, Chile.</title>
        <authorList>
            <person name="Machado H.R."/>
            <person name="Gram L."/>
            <person name="Vynne N.G."/>
        </authorList>
    </citation>
    <scope>NUCLEOTIDE SEQUENCE [LARGE SCALE GENOMIC DNA]</scope>
    <source>
        <strain evidence="5 6">KMM216</strain>
    </source>
</reference>
<dbReference type="EMBL" id="SEUJ01000072">
    <property type="protein sequence ID" value="KAA1154371.1"/>
    <property type="molecule type" value="Genomic_DNA"/>
</dbReference>
<keyword evidence="1" id="KW-0813">Transport</keyword>
<sequence>MNTNQSVLLKSLQIVKPNFHAFTARFHRKLAESGIVMNYPTANQFNEKSYTFYCVLERIIKHLDNPSSVTPFLTHYLEHLNKRNIQQTDIKILCDIFYATLEAHLGQHFCLQSQTAWQEFLTFFENCTNSSLFNISNVISLQQRISKTKNNTN</sequence>
<dbReference type="OrthoDB" id="6291969at2"/>
<comment type="similarity">
    <text evidence="1">Belongs to the globin family.</text>
</comment>
<evidence type="ECO:0000256" key="1">
    <source>
        <dbReference type="RuleBase" id="RU000356"/>
    </source>
</evidence>